<dbReference type="Proteomes" id="UP001497600">
    <property type="component" value="Chromosome G"/>
</dbReference>
<feature type="compositionally biased region" description="Acidic residues" evidence="2">
    <location>
        <begin position="196"/>
        <end position="210"/>
    </location>
</feature>
<dbReference type="PIRSF" id="PIRSF011771">
    <property type="entry name" value="RMS1_SET"/>
    <property type="match status" value="1"/>
</dbReference>
<feature type="region of interest" description="Disordered" evidence="2">
    <location>
        <begin position="189"/>
        <end position="212"/>
    </location>
</feature>
<proteinExistence type="inferred from homology"/>
<accession>A0ABP0EIQ3</accession>
<dbReference type="PANTHER" id="PTHR13271:SF34">
    <property type="entry name" value="N-LYSINE METHYLTRANSFERASE SETD6"/>
    <property type="match status" value="1"/>
</dbReference>
<dbReference type="SUPFAM" id="SSF82199">
    <property type="entry name" value="SET domain"/>
    <property type="match status" value="1"/>
</dbReference>
<keyword evidence="5" id="KW-1185">Reference proteome</keyword>
<dbReference type="InterPro" id="IPR001214">
    <property type="entry name" value="SET_dom"/>
</dbReference>
<evidence type="ECO:0000256" key="2">
    <source>
        <dbReference type="SAM" id="MobiDB-lite"/>
    </source>
</evidence>
<dbReference type="EC" id="2.1.1.-" evidence="1"/>
<evidence type="ECO:0000256" key="1">
    <source>
        <dbReference type="PIRNR" id="PIRNR011771"/>
    </source>
</evidence>
<dbReference type="InterPro" id="IPR011383">
    <property type="entry name" value="N-lys_methylase_SETD6"/>
</dbReference>
<feature type="domain" description="SET" evidence="3">
    <location>
        <begin position="23"/>
        <end position="260"/>
    </location>
</feature>
<keyword evidence="1" id="KW-0489">Methyltransferase</keyword>
<comment type="function">
    <text evidence="1">S-adenosyl-L-methionine-dependent protein-lysine N-methyltransferase that monomethylates 60S ribosomal protein L42.</text>
</comment>
<comment type="subcellular location">
    <subcellularLocation>
        <location evidence="1">Nucleus</location>
    </subcellularLocation>
</comment>
<dbReference type="Gene3D" id="3.90.1410.10">
    <property type="entry name" value="set domain protein methyltransferase, domain 1"/>
    <property type="match status" value="1"/>
</dbReference>
<dbReference type="Pfam" id="PF00856">
    <property type="entry name" value="SET"/>
    <property type="match status" value="1"/>
</dbReference>
<dbReference type="EMBL" id="OZ004259">
    <property type="protein sequence ID" value="CAK7917344.1"/>
    <property type="molecule type" value="Genomic_DNA"/>
</dbReference>
<dbReference type="PROSITE" id="PS50280">
    <property type="entry name" value="SET"/>
    <property type="match status" value="1"/>
</dbReference>
<dbReference type="InterPro" id="IPR046341">
    <property type="entry name" value="SET_dom_sf"/>
</dbReference>
<sequence length="476" mass="54085">MSFISKTKAYEKWLVESGVSISEKVAITDFREVGQGRGMVAVEDIAKGVDLFTIPRTKLLNVKTCSLVVERPECVEAVLAMDSWKSLIVVLAWEWKKGAGSAWSPYFDVLPLNDPVEYKSNQLMEWSESELKMLAPSLVVERIGRDTAEEMYDQVMEVIRELNLKELESLTLKEYHTVASVIMSYSFDVTERENKEEEDEEEDDDEEEEGDHLKSMVPLADTLNADTNLHNASLVDYPETLVMKSMKAIKKGEQVYNTYSDHPNAEILRRYGYVEANGSTQDFGEIPLETIEKSFPAEQKDLVTRCLEVAKTTSLGEDDDEDVELVSEAYDCFATGEVIPELVVLVQFLVVVTKINEQTPVMDDAGEISRILKKCVQLIESQRLTKGFAEKYTEILKLRLQEYPVEEKEDPPVDITTRAGMATVVLRSERKSLETCANLDRVFDEYKFIDDDKLLRSIMKKRSGSTDPQPTKRSKK</sequence>
<gene>
    <name evidence="4" type="primary">RKM4</name>
    <name evidence="4" type="ORF">CAAN4_G08042</name>
</gene>
<keyword evidence="1" id="KW-0539">Nucleus</keyword>
<evidence type="ECO:0000259" key="3">
    <source>
        <dbReference type="PROSITE" id="PS50280"/>
    </source>
</evidence>
<dbReference type="PANTHER" id="PTHR13271">
    <property type="entry name" value="UNCHARACTERIZED PUTATIVE METHYLTRANSFERASE"/>
    <property type="match status" value="1"/>
</dbReference>
<organism evidence="4 5">
    <name type="scientific">[Candida] anglica</name>
    <dbReference type="NCBI Taxonomy" id="148631"/>
    <lineage>
        <taxon>Eukaryota</taxon>
        <taxon>Fungi</taxon>
        <taxon>Dikarya</taxon>
        <taxon>Ascomycota</taxon>
        <taxon>Saccharomycotina</taxon>
        <taxon>Pichiomycetes</taxon>
        <taxon>Debaryomycetaceae</taxon>
        <taxon>Kurtzmaniella</taxon>
    </lineage>
</organism>
<keyword evidence="1" id="KW-0949">S-adenosyl-L-methionine</keyword>
<keyword evidence="1" id="KW-0808">Transferase</keyword>
<evidence type="ECO:0000313" key="5">
    <source>
        <dbReference type="Proteomes" id="UP001497600"/>
    </source>
</evidence>
<comment type="similarity">
    <text evidence="1">Belongs to the class V-like SAM-binding methyltransferase superfamily. Histone-lysine methyltransferase family. SETD6 subfamily.</text>
</comment>
<dbReference type="InterPro" id="IPR050600">
    <property type="entry name" value="SETD3_SETD6_MTase"/>
</dbReference>
<protein>
    <recommendedName>
        <fullName evidence="1">Ribosomal lysine N-methyltransferase 4</fullName>
        <ecNumber evidence="1">2.1.1.-</ecNumber>
    </recommendedName>
</protein>
<reference evidence="4 5" key="1">
    <citation type="submission" date="2024-01" db="EMBL/GenBank/DDBJ databases">
        <authorList>
            <consortium name="Genoscope - CEA"/>
            <person name="William W."/>
        </authorList>
    </citation>
    <scope>NUCLEOTIDE SEQUENCE [LARGE SCALE GENOMIC DNA]</scope>
    <source>
        <strain evidence="4 5">29B2s-10</strain>
    </source>
</reference>
<evidence type="ECO:0000313" key="4">
    <source>
        <dbReference type="EMBL" id="CAK7917344.1"/>
    </source>
</evidence>
<name>A0ABP0EIQ3_9ASCO</name>